<dbReference type="GO" id="GO:0005930">
    <property type="term" value="C:axoneme"/>
    <property type="evidence" value="ECO:0007669"/>
    <property type="project" value="UniProtKB-SubCell"/>
</dbReference>
<evidence type="ECO:0000313" key="8">
    <source>
        <dbReference type="EMBL" id="VDP67319.1"/>
    </source>
</evidence>
<dbReference type="STRING" id="31246.A0A183PKS4"/>
<keyword evidence="7" id="KW-0966">Cell projection</keyword>
<keyword evidence="3" id="KW-0853">WD repeat</keyword>
<evidence type="ECO:0000256" key="1">
    <source>
        <dbReference type="ARBA" id="ARBA00004430"/>
    </source>
</evidence>
<dbReference type="SUPFAM" id="SSF50978">
    <property type="entry name" value="WD40 repeat-like"/>
    <property type="match status" value="1"/>
</dbReference>
<evidence type="ECO:0000256" key="6">
    <source>
        <dbReference type="ARBA" id="ARBA00023212"/>
    </source>
</evidence>
<accession>A0A183PKS4</accession>
<evidence type="ECO:0000256" key="7">
    <source>
        <dbReference type="ARBA" id="ARBA00023273"/>
    </source>
</evidence>
<comment type="subcellular location">
    <subcellularLocation>
        <location evidence="1">Cytoplasm</location>
        <location evidence="1">Cytoskeleton</location>
        <location evidence="1">Cilium axoneme</location>
    </subcellularLocation>
</comment>
<gene>
    <name evidence="8" type="ORF">SMTD_LOCUS14960</name>
</gene>
<evidence type="ECO:0000313" key="9">
    <source>
        <dbReference type="Proteomes" id="UP000269396"/>
    </source>
</evidence>
<dbReference type="InterPro" id="IPR036322">
    <property type="entry name" value="WD40_repeat_dom_sf"/>
</dbReference>
<dbReference type="Proteomes" id="UP000269396">
    <property type="component" value="Unassembled WGS sequence"/>
</dbReference>
<dbReference type="PANTHER" id="PTHR14885">
    <property type="entry name" value="CILIA- AND FLAGELLA-ASSOCIATED PROTEIN 43-RELATED"/>
    <property type="match status" value="1"/>
</dbReference>
<evidence type="ECO:0000256" key="4">
    <source>
        <dbReference type="ARBA" id="ARBA00022737"/>
    </source>
</evidence>
<sequence>MQNVASQLGCIDTRTNDRGEVVELVDRFTYLTWDFETVDTAESSEEGGFYELEPMNELRVGIKANLMHIVKIPLPDSTMWYAQDADGAIWKLDLSFSHTSLAPECLEEFHANDIVDCVTSPSTYCAATVGKVCIYDIVQKKILVSKRFPSGGSSLIWSPPQVDPKGKILIVGHQDGVLRLIKFGENSEELIKRTKQQYALLDLGQVLKPHTLAITSMIYSPSGKLFITGVNISIFLNFFFKKKCISLCIVITCDRRLEDSDLSIGQRTGKTRASSLDS</sequence>
<evidence type="ECO:0000256" key="2">
    <source>
        <dbReference type="ARBA" id="ARBA00022490"/>
    </source>
</evidence>
<dbReference type="EMBL" id="UZAL01035272">
    <property type="protein sequence ID" value="VDP67319.1"/>
    <property type="molecule type" value="Genomic_DNA"/>
</dbReference>
<reference evidence="8 9" key="1">
    <citation type="submission" date="2018-11" db="EMBL/GenBank/DDBJ databases">
        <authorList>
            <consortium name="Pathogen Informatics"/>
        </authorList>
    </citation>
    <scope>NUCLEOTIDE SEQUENCE [LARGE SCALE GENOMIC DNA]</scope>
    <source>
        <strain>Denwood</strain>
        <strain evidence="9">Zambia</strain>
    </source>
</reference>
<dbReference type="AlphaFoldDB" id="A0A183PKS4"/>
<keyword evidence="5" id="KW-0175">Coiled coil</keyword>
<keyword evidence="2" id="KW-0963">Cytoplasm</keyword>
<dbReference type="PANTHER" id="PTHR14885:SF3">
    <property type="entry name" value="CILIA- AND FLAGELLA-ASSOCIATED PROTEIN 44"/>
    <property type="match status" value="1"/>
</dbReference>
<evidence type="ECO:0000256" key="5">
    <source>
        <dbReference type="ARBA" id="ARBA00023054"/>
    </source>
</evidence>
<dbReference type="GO" id="GO:0003341">
    <property type="term" value="P:cilium movement"/>
    <property type="evidence" value="ECO:0007669"/>
    <property type="project" value="UniProtKB-ARBA"/>
</dbReference>
<keyword evidence="4" id="KW-0677">Repeat</keyword>
<name>A0A183PKS4_9TREM</name>
<protein>
    <submittedName>
        <fullName evidence="8">Uncharacterized protein</fullName>
    </submittedName>
</protein>
<dbReference type="Gene3D" id="2.130.10.10">
    <property type="entry name" value="YVTN repeat-like/Quinoprotein amine dehydrogenase"/>
    <property type="match status" value="1"/>
</dbReference>
<dbReference type="InterPro" id="IPR015943">
    <property type="entry name" value="WD40/YVTN_repeat-like_dom_sf"/>
</dbReference>
<evidence type="ECO:0000256" key="3">
    <source>
        <dbReference type="ARBA" id="ARBA00022574"/>
    </source>
</evidence>
<keyword evidence="6" id="KW-0206">Cytoskeleton</keyword>
<organism evidence="8 9">
    <name type="scientific">Schistosoma mattheei</name>
    <dbReference type="NCBI Taxonomy" id="31246"/>
    <lineage>
        <taxon>Eukaryota</taxon>
        <taxon>Metazoa</taxon>
        <taxon>Spiralia</taxon>
        <taxon>Lophotrochozoa</taxon>
        <taxon>Platyhelminthes</taxon>
        <taxon>Trematoda</taxon>
        <taxon>Digenea</taxon>
        <taxon>Strigeidida</taxon>
        <taxon>Schistosomatoidea</taxon>
        <taxon>Schistosomatidae</taxon>
        <taxon>Schistosoma</taxon>
    </lineage>
</organism>
<keyword evidence="9" id="KW-1185">Reference proteome</keyword>
<proteinExistence type="predicted"/>